<dbReference type="EMBL" id="DS999411">
    <property type="protein sequence ID" value="EED35788.1"/>
    <property type="molecule type" value="Genomic_DNA"/>
</dbReference>
<sequence>MELKQNQVLRDSSLDRVLYGCWLGIPDSNVAEMAASAGFDWLLIDHEHAPFELADVMAHLRALAPYPVAPVVRPVNNDPALLKKFLEMGVHTFVIPMIDTADQAAACVRALNYPPKGDRGVGSSLARAAHWGQVDGYLENANDEICLIVQAETVTAIRNLDAILEVDGVDGVFLGPSDLAASMGHIGQNTHPDVVESVANSLGRIREKGRIAGVLATDADMIARYRSAGANFVGVSADTLLVGKAFRDCAGQFKD</sequence>
<dbReference type="SUPFAM" id="SSF51621">
    <property type="entry name" value="Phosphoenolpyruvate/pyruvate domain"/>
    <property type="match status" value="1"/>
</dbReference>
<keyword evidence="3" id="KW-0456">Lyase</keyword>
<dbReference type="InterPro" id="IPR015813">
    <property type="entry name" value="Pyrv/PenolPyrv_kinase-like_dom"/>
</dbReference>
<dbReference type="GO" id="GO:0005737">
    <property type="term" value="C:cytoplasm"/>
    <property type="evidence" value="ECO:0007669"/>
    <property type="project" value="UniProtKB-ARBA"/>
</dbReference>
<dbReference type="InterPro" id="IPR050251">
    <property type="entry name" value="HpcH-HpaI_aldolase"/>
</dbReference>
<dbReference type="eggNOG" id="COG3836">
    <property type="taxonomic scope" value="Bacteria"/>
</dbReference>
<dbReference type="Proteomes" id="UP000004699">
    <property type="component" value="Unassembled WGS sequence"/>
</dbReference>
<evidence type="ECO:0000256" key="2">
    <source>
        <dbReference type="ARBA" id="ARBA00022723"/>
    </source>
</evidence>
<dbReference type="GO" id="GO:0046872">
    <property type="term" value="F:metal ion binding"/>
    <property type="evidence" value="ECO:0007669"/>
    <property type="project" value="UniProtKB-KW"/>
</dbReference>
<dbReference type="AlphaFoldDB" id="B8KTQ6"/>
<dbReference type="STRING" id="565045.NOR51B_1735"/>
<dbReference type="Pfam" id="PF03328">
    <property type="entry name" value="HpcH_HpaI"/>
    <property type="match status" value="1"/>
</dbReference>
<dbReference type="Gene3D" id="3.20.20.60">
    <property type="entry name" value="Phosphoenolpyruvate-binding domains"/>
    <property type="match status" value="1"/>
</dbReference>
<proteinExistence type="inferred from homology"/>
<feature type="domain" description="HpcH/HpaI aldolase/citrate lyase" evidence="4">
    <location>
        <begin position="19"/>
        <end position="242"/>
    </location>
</feature>
<dbReference type="OrthoDB" id="86160at2"/>
<dbReference type="RefSeq" id="WP_009020534.1">
    <property type="nucleotide sequence ID" value="NZ_DS999411.1"/>
</dbReference>
<evidence type="ECO:0000313" key="5">
    <source>
        <dbReference type="EMBL" id="EED35788.1"/>
    </source>
</evidence>
<accession>B8KTQ6</accession>
<evidence type="ECO:0000259" key="4">
    <source>
        <dbReference type="Pfam" id="PF03328"/>
    </source>
</evidence>
<comment type="similarity">
    <text evidence="1">Belongs to the HpcH/HpaI aldolase family.</text>
</comment>
<dbReference type="GO" id="GO:0016832">
    <property type="term" value="F:aldehyde-lyase activity"/>
    <property type="evidence" value="ECO:0007669"/>
    <property type="project" value="UniProtKB-ARBA"/>
</dbReference>
<organism evidence="5 6">
    <name type="scientific">Luminiphilus syltensis NOR5-1B</name>
    <dbReference type="NCBI Taxonomy" id="565045"/>
    <lineage>
        <taxon>Bacteria</taxon>
        <taxon>Pseudomonadati</taxon>
        <taxon>Pseudomonadota</taxon>
        <taxon>Gammaproteobacteria</taxon>
        <taxon>Cellvibrionales</taxon>
        <taxon>Halieaceae</taxon>
        <taxon>Luminiphilus</taxon>
    </lineage>
</organism>
<reference evidence="6" key="1">
    <citation type="journal article" date="2013" name="BMC Microbiol.">
        <title>Taxonomy and evolution of bacteriochlorophyll a-containing members of the OM60/NOR5 clade of marine gammaproteobacteria: description of Luminiphilus syltensis gen. nov., sp. nov., reclassification of Haliea rubra as Pseudohaliea rubra gen. nov., comb. nov., and emendation of Chromatocurvus halotolerans.</title>
        <authorList>
            <person name="Spring S."/>
            <person name="Riedel T."/>
            <person name="Sproer C."/>
            <person name="Yan S."/>
            <person name="Harder J."/>
            <person name="Fuchs B.M."/>
        </authorList>
    </citation>
    <scope>NUCLEOTIDE SEQUENCE [LARGE SCALE GENOMIC DNA]</scope>
    <source>
        <strain evidence="6">NOR51-B</strain>
    </source>
</reference>
<keyword evidence="6" id="KW-1185">Reference proteome</keyword>
<gene>
    <name evidence="5" type="ORF">NOR51B_1735</name>
</gene>
<dbReference type="InterPro" id="IPR040442">
    <property type="entry name" value="Pyrv_kinase-like_dom_sf"/>
</dbReference>
<dbReference type="HOGENOM" id="CLU_059964_1_0_6"/>
<name>B8KTQ6_9GAMM</name>
<keyword evidence="2" id="KW-0479">Metal-binding</keyword>
<dbReference type="FunFam" id="3.20.20.60:FF:000004">
    <property type="entry name" value="5-keto-4-deoxy-D-glucarate aldolase"/>
    <property type="match status" value="1"/>
</dbReference>
<dbReference type="PANTHER" id="PTHR30502:SF0">
    <property type="entry name" value="PHOSPHOENOLPYRUVATE CARBOXYLASE FAMILY PROTEIN"/>
    <property type="match status" value="1"/>
</dbReference>
<evidence type="ECO:0000256" key="3">
    <source>
        <dbReference type="ARBA" id="ARBA00023239"/>
    </source>
</evidence>
<evidence type="ECO:0000256" key="1">
    <source>
        <dbReference type="ARBA" id="ARBA00005568"/>
    </source>
</evidence>
<protein>
    <submittedName>
        <fullName evidence="5">2,4-dihydroxyhept-2-ene-1,7-dioic acid aldolase</fullName>
    </submittedName>
</protein>
<dbReference type="PANTHER" id="PTHR30502">
    <property type="entry name" value="2-KETO-3-DEOXY-L-RHAMNONATE ALDOLASE"/>
    <property type="match status" value="1"/>
</dbReference>
<dbReference type="InterPro" id="IPR005000">
    <property type="entry name" value="Aldolase/citrate-lyase_domain"/>
</dbReference>
<evidence type="ECO:0000313" key="6">
    <source>
        <dbReference type="Proteomes" id="UP000004699"/>
    </source>
</evidence>